<protein>
    <recommendedName>
        <fullName evidence="1">DUF6922 domain-containing protein</fullName>
    </recommendedName>
</protein>
<proteinExistence type="predicted"/>
<feature type="domain" description="DUF6922" evidence="1">
    <location>
        <begin position="11"/>
        <end position="57"/>
    </location>
</feature>
<dbReference type="AlphaFoldDB" id="A0A2M7TI27"/>
<dbReference type="EMBL" id="PFNN01000022">
    <property type="protein sequence ID" value="PIZ45897.1"/>
    <property type="molecule type" value="Genomic_DNA"/>
</dbReference>
<name>A0A2M7TI27_9BACT</name>
<dbReference type="Proteomes" id="UP000231727">
    <property type="component" value="Unassembled WGS sequence"/>
</dbReference>
<gene>
    <name evidence="2" type="ORF">COY30_01140</name>
</gene>
<comment type="caution">
    <text evidence="2">The sequence shown here is derived from an EMBL/GenBank/DDBJ whole genome shotgun (WGS) entry which is preliminary data.</text>
</comment>
<reference evidence="3" key="1">
    <citation type="submission" date="2017-09" db="EMBL/GenBank/DDBJ databases">
        <title>Depth-based differentiation of microbial function through sediment-hosted aquifers and enrichment of novel symbionts in the deep terrestrial subsurface.</title>
        <authorList>
            <person name="Probst A.J."/>
            <person name="Ladd B."/>
            <person name="Jarett J.K."/>
            <person name="Geller-Mcgrath D.E."/>
            <person name="Sieber C.M.K."/>
            <person name="Emerson J.B."/>
            <person name="Anantharaman K."/>
            <person name="Thomas B.C."/>
            <person name="Malmstrom R."/>
            <person name="Stieglmeier M."/>
            <person name="Klingl A."/>
            <person name="Woyke T."/>
            <person name="Ryan C.M."/>
            <person name="Banfield J.F."/>
        </authorList>
    </citation>
    <scope>NUCLEOTIDE SEQUENCE [LARGE SCALE GENOMIC DNA]</scope>
</reference>
<organism evidence="2 3">
    <name type="scientific">Candidatus Woesebacteria bacterium CG_4_10_14_0_2_um_filter_44_9</name>
    <dbReference type="NCBI Taxonomy" id="1975055"/>
    <lineage>
        <taxon>Bacteria</taxon>
        <taxon>Candidatus Woeseibacteriota</taxon>
    </lineage>
</organism>
<evidence type="ECO:0000313" key="2">
    <source>
        <dbReference type="EMBL" id="PIZ45897.1"/>
    </source>
</evidence>
<dbReference type="InterPro" id="IPR053830">
    <property type="entry name" value="DUF6922"/>
</dbReference>
<dbReference type="Pfam" id="PF21956">
    <property type="entry name" value="DUF6922"/>
    <property type="match status" value="1"/>
</dbReference>
<sequence>MSKIPKNLQGILWSRNINNLDLQEDKNYIIHQILAYGGWNHLTWLLDNYKLDKIKDVFTRHPSKDYDERSFNFVQKILLKIPDADIDKRYYVKTYPRITK</sequence>
<evidence type="ECO:0000313" key="3">
    <source>
        <dbReference type="Proteomes" id="UP000231727"/>
    </source>
</evidence>
<evidence type="ECO:0000259" key="1">
    <source>
        <dbReference type="Pfam" id="PF21956"/>
    </source>
</evidence>
<accession>A0A2M7TI27</accession>